<evidence type="ECO:0000256" key="2">
    <source>
        <dbReference type="ARBA" id="ARBA00022771"/>
    </source>
</evidence>
<organism evidence="6 7">
    <name type="scientific">Triticum urartu</name>
    <name type="common">Red wild einkorn</name>
    <name type="synonym">Crithodium urartu</name>
    <dbReference type="NCBI Taxonomy" id="4572"/>
    <lineage>
        <taxon>Eukaryota</taxon>
        <taxon>Viridiplantae</taxon>
        <taxon>Streptophyta</taxon>
        <taxon>Embryophyta</taxon>
        <taxon>Tracheophyta</taxon>
        <taxon>Spermatophyta</taxon>
        <taxon>Magnoliopsida</taxon>
        <taxon>Liliopsida</taxon>
        <taxon>Poales</taxon>
        <taxon>Poaceae</taxon>
        <taxon>BOP clade</taxon>
        <taxon>Pooideae</taxon>
        <taxon>Triticodae</taxon>
        <taxon>Triticeae</taxon>
        <taxon>Triticinae</taxon>
        <taxon>Triticum</taxon>
    </lineage>
</organism>
<keyword evidence="7" id="KW-1185">Reference proteome</keyword>
<evidence type="ECO:0000256" key="3">
    <source>
        <dbReference type="ARBA" id="ARBA00022833"/>
    </source>
</evidence>
<evidence type="ECO:0000256" key="1">
    <source>
        <dbReference type="ARBA" id="ARBA00022723"/>
    </source>
</evidence>
<dbReference type="Pfam" id="PF04434">
    <property type="entry name" value="SWIM"/>
    <property type="match status" value="1"/>
</dbReference>
<dbReference type="GO" id="GO:0008270">
    <property type="term" value="F:zinc ion binding"/>
    <property type="evidence" value="ECO:0007669"/>
    <property type="project" value="UniProtKB-KW"/>
</dbReference>
<evidence type="ECO:0000313" key="7">
    <source>
        <dbReference type="Proteomes" id="UP000015106"/>
    </source>
</evidence>
<dbReference type="InterPro" id="IPR006564">
    <property type="entry name" value="Znf_PMZ"/>
</dbReference>
<sequence>EYEVNVREDSEVFTCVCKQFEHTGLLCCHAVKVMIHLGVHEIPRLHVMPRWITKPLQCQMHCRGEPQDETCQQCR</sequence>
<evidence type="ECO:0000256" key="4">
    <source>
        <dbReference type="PROSITE-ProRule" id="PRU00325"/>
    </source>
</evidence>
<dbReference type="InterPro" id="IPR007527">
    <property type="entry name" value="Znf_SWIM"/>
</dbReference>
<dbReference type="EnsemblPlants" id="TuG1812G0600004281.01.T01">
    <property type="protein sequence ID" value="TuG1812G0600004281.01.T01"/>
    <property type="gene ID" value="TuG1812G0600004281.01"/>
</dbReference>
<dbReference type="PROSITE" id="PS50966">
    <property type="entry name" value="ZF_SWIM"/>
    <property type="match status" value="1"/>
</dbReference>
<accession>A0A8R7QUW1</accession>
<feature type="domain" description="SWIM-type" evidence="5">
    <location>
        <begin position="2"/>
        <end position="38"/>
    </location>
</feature>
<reference evidence="7" key="1">
    <citation type="journal article" date="2013" name="Nature">
        <title>Draft genome of the wheat A-genome progenitor Triticum urartu.</title>
        <authorList>
            <person name="Ling H.Q."/>
            <person name="Zhao S."/>
            <person name="Liu D."/>
            <person name="Wang J."/>
            <person name="Sun H."/>
            <person name="Zhang C."/>
            <person name="Fan H."/>
            <person name="Li D."/>
            <person name="Dong L."/>
            <person name="Tao Y."/>
            <person name="Gao C."/>
            <person name="Wu H."/>
            <person name="Li Y."/>
            <person name="Cui Y."/>
            <person name="Guo X."/>
            <person name="Zheng S."/>
            <person name="Wang B."/>
            <person name="Yu K."/>
            <person name="Liang Q."/>
            <person name="Yang W."/>
            <person name="Lou X."/>
            <person name="Chen J."/>
            <person name="Feng M."/>
            <person name="Jian J."/>
            <person name="Zhang X."/>
            <person name="Luo G."/>
            <person name="Jiang Y."/>
            <person name="Liu J."/>
            <person name="Wang Z."/>
            <person name="Sha Y."/>
            <person name="Zhang B."/>
            <person name="Wu H."/>
            <person name="Tang D."/>
            <person name="Shen Q."/>
            <person name="Xue P."/>
            <person name="Zou S."/>
            <person name="Wang X."/>
            <person name="Liu X."/>
            <person name="Wang F."/>
            <person name="Yang Y."/>
            <person name="An X."/>
            <person name="Dong Z."/>
            <person name="Zhang K."/>
            <person name="Zhang X."/>
            <person name="Luo M.C."/>
            <person name="Dvorak J."/>
            <person name="Tong Y."/>
            <person name="Wang J."/>
            <person name="Yang H."/>
            <person name="Li Z."/>
            <person name="Wang D."/>
            <person name="Zhang A."/>
            <person name="Wang J."/>
        </authorList>
    </citation>
    <scope>NUCLEOTIDE SEQUENCE</scope>
    <source>
        <strain evidence="7">cv. G1812</strain>
    </source>
</reference>
<reference evidence="6" key="3">
    <citation type="submission" date="2022-06" db="UniProtKB">
        <authorList>
            <consortium name="EnsemblPlants"/>
        </authorList>
    </citation>
    <scope>IDENTIFICATION</scope>
</reference>
<dbReference type="SMART" id="SM00575">
    <property type="entry name" value="ZnF_PMZ"/>
    <property type="match status" value="1"/>
</dbReference>
<dbReference type="PANTHER" id="PTHR47482:SF5">
    <property type="entry name" value="FAR1 DOMAIN-CONTAINING PROTEIN"/>
    <property type="match status" value="1"/>
</dbReference>
<protein>
    <recommendedName>
        <fullName evidence="5">SWIM-type domain-containing protein</fullName>
    </recommendedName>
</protein>
<name>A0A8R7QUW1_TRIUA</name>
<keyword evidence="2 4" id="KW-0863">Zinc-finger</keyword>
<dbReference type="AlphaFoldDB" id="A0A8R7QUW1"/>
<proteinExistence type="predicted"/>
<dbReference type="PANTHER" id="PTHR47482">
    <property type="entry name" value="OS11G0632001 PROTEIN"/>
    <property type="match status" value="1"/>
</dbReference>
<reference evidence="6" key="2">
    <citation type="submission" date="2018-03" db="EMBL/GenBank/DDBJ databases">
        <title>The Triticum urartu genome reveals the dynamic nature of wheat genome evolution.</title>
        <authorList>
            <person name="Ling H."/>
            <person name="Ma B."/>
            <person name="Shi X."/>
            <person name="Liu H."/>
            <person name="Dong L."/>
            <person name="Sun H."/>
            <person name="Cao Y."/>
            <person name="Gao Q."/>
            <person name="Zheng S."/>
            <person name="Li Y."/>
            <person name="Yu Y."/>
            <person name="Du H."/>
            <person name="Qi M."/>
            <person name="Li Y."/>
            <person name="Yu H."/>
            <person name="Cui Y."/>
            <person name="Wang N."/>
            <person name="Chen C."/>
            <person name="Wu H."/>
            <person name="Zhao Y."/>
            <person name="Zhang J."/>
            <person name="Li Y."/>
            <person name="Zhou W."/>
            <person name="Zhang B."/>
            <person name="Hu W."/>
            <person name="Eijk M."/>
            <person name="Tang J."/>
            <person name="Witsenboer H."/>
            <person name="Zhao S."/>
            <person name="Li Z."/>
            <person name="Zhang A."/>
            <person name="Wang D."/>
            <person name="Liang C."/>
        </authorList>
    </citation>
    <scope>NUCLEOTIDE SEQUENCE [LARGE SCALE GENOMIC DNA]</scope>
    <source>
        <strain evidence="6">cv. G1812</strain>
    </source>
</reference>
<dbReference type="Gramene" id="TuG1812G0600004281.01.T01">
    <property type="protein sequence ID" value="TuG1812G0600004281.01.T01"/>
    <property type="gene ID" value="TuG1812G0600004281.01"/>
</dbReference>
<keyword evidence="1" id="KW-0479">Metal-binding</keyword>
<keyword evidence="3" id="KW-0862">Zinc</keyword>
<evidence type="ECO:0000259" key="5">
    <source>
        <dbReference type="PROSITE" id="PS50966"/>
    </source>
</evidence>
<evidence type="ECO:0000313" key="6">
    <source>
        <dbReference type="EnsemblPlants" id="TuG1812G0600004281.01.T01"/>
    </source>
</evidence>
<dbReference type="Proteomes" id="UP000015106">
    <property type="component" value="Chromosome 6"/>
</dbReference>